<reference evidence="3" key="1">
    <citation type="submission" date="2018-07" db="EMBL/GenBank/DDBJ databases">
        <authorList>
            <person name="Peiro R."/>
            <person name="Begona"/>
            <person name="Cbmso G."/>
            <person name="Lopez M."/>
            <person name="Gonzalez S."/>
        </authorList>
    </citation>
    <scope>NUCLEOTIDE SEQUENCE [LARGE SCALE GENOMIC DNA]</scope>
</reference>
<dbReference type="SMART" id="SM00419">
    <property type="entry name" value="HTH_CRP"/>
    <property type="match status" value="1"/>
</dbReference>
<dbReference type="InterPro" id="IPR012318">
    <property type="entry name" value="HTH_CRP"/>
</dbReference>
<name>A0A376ABI5_9HYPH</name>
<dbReference type="InterPro" id="IPR014710">
    <property type="entry name" value="RmlC-like_jellyroll"/>
</dbReference>
<gene>
    <name evidence="2" type="ORF">RHIZ70_735</name>
</gene>
<proteinExistence type="predicted"/>
<protein>
    <recommendedName>
        <fullName evidence="1">HTH crp-type domain-containing protein</fullName>
    </recommendedName>
</protein>
<dbReference type="STRING" id="1336235.GCA_000518785_03655"/>
<dbReference type="PROSITE" id="PS51063">
    <property type="entry name" value="HTH_CRP_2"/>
    <property type="match status" value="1"/>
</dbReference>
<sequence length="167" mass="17803">MSQTLPDGRRQIIDMVGPGRLLGLGLGEHNRCSAETLSYVTLEPVGKAEPADLQDALHEMVLRGQALATLLGRKSAAERVAYAILDLAGQFARPGKSGKRGSICFTLHPTRGDLADWLGLTVETVSRCFTRLKRAGLIDFRHPEIVTLLKPEAMAAIAAGTGTLASA</sequence>
<evidence type="ECO:0000313" key="3">
    <source>
        <dbReference type="Proteomes" id="UP000254764"/>
    </source>
</evidence>
<dbReference type="AlphaFoldDB" id="A0A376ABI5"/>
<evidence type="ECO:0000259" key="1">
    <source>
        <dbReference type="PROSITE" id="PS51063"/>
    </source>
</evidence>
<dbReference type="GO" id="GO:0003677">
    <property type="term" value="F:DNA binding"/>
    <property type="evidence" value="ECO:0007669"/>
    <property type="project" value="InterPro"/>
</dbReference>
<organism evidence="2 3">
    <name type="scientific">Ciceribacter selenitireducens ATCC BAA-1503</name>
    <dbReference type="NCBI Taxonomy" id="1336235"/>
    <lineage>
        <taxon>Bacteria</taxon>
        <taxon>Pseudomonadati</taxon>
        <taxon>Pseudomonadota</taxon>
        <taxon>Alphaproteobacteria</taxon>
        <taxon>Hyphomicrobiales</taxon>
        <taxon>Rhizobiaceae</taxon>
        <taxon>Ciceribacter</taxon>
    </lineage>
</organism>
<dbReference type="CDD" id="cd00092">
    <property type="entry name" value="HTH_CRP"/>
    <property type="match status" value="1"/>
</dbReference>
<dbReference type="GO" id="GO:0006355">
    <property type="term" value="P:regulation of DNA-templated transcription"/>
    <property type="evidence" value="ECO:0007669"/>
    <property type="project" value="InterPro"/>
</dbReference>
<dbReference type="Gene3D" id="2.60.120.10">
    <property type="entry name" value="Jelly Rolls"/>
    <property type="match status" value="1"/>
</dbReference>
<evidence type="ECO:0000313" key="2">
    <source>
        <dbReference type="EMBL" id="SSC65027.1"/>
    </source>
</evidence>
<feature type="domain" description="HTH crp-type" evidence="1">
    <location>
        <begin position="74"/>
        <end position="152"/>
    </location>
</feature>
<dbReference type="Pfam" id="PF13545">
    <property type="entry name" value="HTH_Crp_2"/>
    <property type="match status" value="1"/>
</dbReference>
<accession>A0A376ABI5</accession>
<dbReference type="EMBL" id="UEYP01000016">
    <property type="protein sequence ID" value="SSC65027.1"/>
    <property type="molecule type" value="Genomic_DNA"/>
</dbReference>
<dbReference type="SUPFAM" id="SSF46785">
    <property type="entry name" value="Winged helix' DNA-binding domain"/>
    <property type="match status" value="1"/>
</dbReference>
<dbReference type="InterPro" id="IPR036390">
    <property type="entry name" value="WH_DNA-bd_sf"/>
</dbReference>
<dbReference type="PRINTS" id="PR00034">
    <property type="entry name" value="HTHCRP"/>
</dbReference>
<keyword evidence="3" id="KW-1185">Reference proteome</keyword>
<dbReference type="Proteomes" id="UP000254764">
    <property type="component" value="Unassembled WGS sequence"/>
</dbReference>